<accession>A0A1J7BLG5</accession>
<dbReference type="AlphaFoldDB" id="A0A1J7BLG5"/>
<dbReference type="Proteomes" id="UP000243342">
    <property type="component" value="Unassembled WGS sequence"/>
</dbReference>
<feature type="region of interest" description="Disordered" evidence="2">
    <location>
        <begin position="307"/>
        <end position="336"/>
    </location>
</feature>
<comment type="caution">
    <text evidence="3">The sequence shown here is derived from an EMBL/GenBank/DDBJ whole genome shotgun (WGS) entry which is preliminary data.</text>
</comment>
<reference evidence="3 4" key="1">
    <citation type="submission" date="2016-10" db="EMBL/GenBank/DDBJ databases">
        <title>Genome sequence of Streptomyces gilvigriseus MUSC 26.</title>
        <authorList>
            <person name="Lee L.-H."/>
            <person name="Ser H.-L."/>
        </authorList>
    </citation>
    <scope>NUCLEOTIDE SEQUENCE [LARGE SCALE GENOMIC DNA]</scope>
    <source>
        <strain evidence="3 4">MUSC 26</strain>
    </source>
</reference>
<protein>
    <submittedName>
        <fullName evidence="3">Uncharacterized protein</fullName>
    </submittedName>
</protein>
<feature type="compositionally biased region" description="Basic and acidic residues" evidence="2">
    <location>
        <begin position="325"/>
        <end position="336"/>
    </location>
</feature>
<name>A0A1J7BLG5_9ACTN</name>
<feature type="coiled-coil region" evidence="1">
    <location>
        <begin position="13"/>
        <end position="47"/>
    </location>
</feature>
<proteinExistence type="predicted"/>
<organism evidence="3 4">
    <name type="scientific">Mangrovactinospora gilvigrisea</name>
    <dbReference type="NCBI Taxonomy" id="1428644"/>
    <lineage>
        <taxon>Bacteria</taxon>
        <taxon>Bacillati</taxon>
        <taxon>Actinomycetota</taxon>
        <taxon>Actinomycetes</taxon>
        <taxon>Kitasatosporales</taxon>
        <taxon>Streptomycetaceae</taxon>
        <taxon>Mangrovactinospora</taxon>
    </lineage>
</organism>
<dbReference type="RefSeq" id="WP_071654648.1">
    <property type="nucleotide sequence ID" value="NZ_MLCF01000002.1"/>
</dbReference>
<gene>
    <name evidence="3" type="ORF">BIV57_01005</name>
</gene>
<evidence type="ECO:0000256" key="1">
    <source>
        <dbReference type="SAM" id="Coils"/>
    </source>
</evidence>
<dbReference type="EMBL" id="MLCF01000002">
    <property type="protein sequence ID" value="OIV39445.1"/>
    <property type="molecule type" value="Genomic_DNA"/>
</dbReference>
<keyword evidence="1" id="KW-0175">Coiled coil</keyword>
<evidence type="ECO:0000256" key="2">
    <source>
        <dbReference type="SAM" id="MobiDB-lite"/>
    </source>
</evidence>
<sequence length="336" mass="35520">MSNGVGDAQQRFLEQMHAELRRIENERQGLRTVIAQMQAQLAALDADHAVRSRVVASGRTILGHAREGAPTGAIRGATSIPPARCHSEAKPTEAQSGDGSGPSAADRVADAAGQPAPVKGSATPIRGAEPTLVERMRQLMDRQTEPRTAAECAQELGVGTERARAALNGLLRVGRVTRHQQQRTVYYDAVRPEDASHNAEATAWDGSPAVDKNVLPAAAGRGQSRKADVQRRGASPVASRIASGSAVPTVSDRVRQALQARAVPQSAEQITVEVHGADADATAINRIRTALDRLVARQVAEKIHLGKRRVAYQATGGTRSGRSGGSEERAPRGAPE</sequence>
<evidence type="ECO:0000313" key="4">
    <source>
        <dbReference type="Proteomes" id="UP000243342"/>
    </source>
</evidence>
<evidence type="ECO:0000313" key="3">
    <source>
        <dbReference type="EMBL" id="OIV39445.1"/>
    </source>
</evidence>
<feature type="region of interest" description="Disordered" evidence="2">
    <location>
        <begin position="219"/>
        <end position="240"/>
    </location>
</feature>
<keyword evidence="4" id="KW-1185">Reference proteome</keyword>
<feature type="region of interest" description="Disordered" evidence="2">
    <location>
        <begin position="66"/>
        <end position="124"/>
    </location>
</feature>